<keyword evidence="2" id="KW-1185">Reference proteome</keyword>
<gene>
    <name evidence="1" type="ORF">CQA01_27730</name>
</gene>
<dbReference type="EMBL" id="BJYV01000014">
    <property type="protein sequence ID" value="GEO22239.1"/>
    <property type="molecule type" value="Genomic_DNA"/>
</dbReference>
<reference evidence="1 2" key="1">
    <citation type="submission" date="2019-07" db="EMBL/GenBank/DDBJ databases">
        <title>Whole genome shotgun sequence of Cyclobacterium qasimii NBRC 106168.</title>
        <authorList>
            <person name="Hosoyama A."/>
            <person name="Uohara A."/>
            <person name="Ohji S."/>
            <person name="Ichikawa N."/>
        </authorList>
    </citation>
    <scope>NUCLEOTIDE SEQUENCE [LARGE SCALE GENOMIC DNA]</scope>
    <source>
        <strain evidence="1 2">NBRC 106168</strain>
    </source>
</reference>
<evidence type="ECO:0000313" key="1">
    <source>
        <dbReference type="EMBL" id="GEO22239.1"/>
    </source>
</evidence>
<evidence type="ECO:0000313" key="2">
    <source>
        <dbReference type="Proteomes" id="UP000321301"/>
    </source>
</evidence>
<dbReference type="AlphaFoldDB" id="A0A512CDF0"/>
<organism evidence="1 2">
    <name type="scientific">Cyclobacterium qasimii</name>
    <dbReference type="NCBI Taxonomy" id="1350429"/>
    <lineage>
        <taxon>Bacteria</taxon>
        <taxon>Pseudomonadati</taxon>
        <taxon>Bacteroidota</taxon>
        <taxon>Cytophagia</taxon>
        <taxon>Cytophagales</taxon>
        <taxon>Cyclobacteriaceae</taxon>
        <taxon>Cyclobacterium</taxon>
    </lineage>
</organism>
<comment type="caution">
    <text evidence="1">The sequence shown here is derived from an EMBL/GenBank/DDBJ whole genome shotgun (WGS) entry which is preliminary data.</text>
</comment>
<proteinExistence type="predicted"/>
<protein>
    <submittedName>
        <fullName evidence="1">Uncharacterized protein</fullName>
    </submittedName>
</protein>
<sequence length="113" mass="13032">MSLESNLNDLIKSTNDGEILWNRDLSSNFYYIEKDLKAGNKIKVSVQKLSGRDKIHYYFKILDIEKRQPIVDLENIGPEKDVINQLLVKLYDTVSGENDLVNGIFSEILKNKN</sequence>
<dbReference type="RefSeq" id="WP_146947988.1">
    <property type="nucleotide sequence ID" value="NZ_BJYV01000014.1"/>
</dbReference>
<dbReference type="Proteomes" id="UP000321301">
    <property type="component" value="Unassembled WGS sequence"/>
</dbReference>
<accession>A0A512CDF0</accession>
<name>A0A512CDF0_9BACT</name>